<feature type="region of interest" description="Disordered" evidence="1">
    <location>
        <begin position="183"/>
        <end position="212"/>
    </location>
</feature>
<dbReference type="PROSITE" id="PS50883">
    <property type="entry name" value="EAL"/>
    <property type="match status" value="1"/>
</dbReference>
<gene>
    <name evidence="4" type="ORF">MBUL_00961</name>
</gene>
<dbReference type="InterPro" id="IPR035919">
    <property type="entry name" value="EAL_sf"/>
</dbReference>
<feature type="compositionally biased region" description="Basic and acidic residues" evidence="1">
    <location>
        <begin position="489"/>
        <end position="498"/>
    </location>
</feature>
<dbReference type="GO" id="GO:0071111">
    <property type="term" value="F:cyclic-guanylate-specific phosphodiesterase activity"/>
    <property type="evidence" value="ECO:0007669"/>
    <property type="project" value="InterPro"/>
</dbReference>
<dbReference type="Gene3D" id="3.20.20.450">
    <property type="entry name" value="EAL domain"/>
    <property type="match status" value="1"/>
</dbReference>
<dbReference type="EMBL" id="LR743504">
    <property type="protein sequence ID" value="CAA2101012.1"/>
    <property type="molecule type" value="Genomic_DNA"/>
</dbReference>
<feature type="compositionally biased region" description="Basic and acidic residues" evidence="1">
    <location>
        <begin position="199"/>
        <end position="212"/>
    </location>
</feature>
<dbReference type="PANTHER" id="PTHR33121">
    <property type="entry name" value="CYCLIC DI-GMP PHOSPHODIESTERASE PDEF"/>
    <property type="match status" value="1"/>
</dbReference>
<dbReference type="AlphaFoldDB" id="A0A679IQJ7"/>
<keyword evidence="2" id="KW-0812">Transmembrane</keyword>
<evidence type="ECO:0000259" key="3">
    <source>
        <dbReference type="PROSITE" id="PS50883"/>
    </source>
</evidence>
<evidence type="ECO:0000256" key="2">
    <source>
        <dbReference type="SAM" id="Phobius"/>
    </source>
</evidence>
<feature type="compositionally biased region" description="Pro residues" evidence="1">
    <location>
        <begin position="463"/>
        <end position="474"/>
    </location>
</feature>
<sequence>MARIVGRRTVPWLLSLIGFVVLAPLAVISPIGGAFGLAAMGGFVAILAARRAHKLDQRCEKLSGEFDILSQRLVRLETVARLIADQQMRIERARADEAEPAQGKQAGNAAVEAAVEEVTAEIGLLSGIVRELAAVVATQDGEIARLKETPPAAPAPAPVVRPVAHHTVPDAPVVPPPSPAFRNETGGAPWVPRAWPPLERSEPVTDRPRPDRSRDAVMVAAFDGDGLEVHLQPIVSLPQRKVVSYEALARLRLGADILKPELFLPVLERHGRTTELDRRMLPLVATVARHLSGRGSQAAVTYALSPHSLFEPGFLRTLPRLLVGEPGLSGRLVIALPQSSWRSLDAEQAGALAELRGRVGFALDRPVDLRLDPLALADRGVSQVKVPADLLLRPDSRQAMPDIALDDLVASLSRAGIRLVAESVERESDVPDLIDLDVPLAQGTVFAPARAVRAEVLAATPPQAAPSPTPPPSREPGGDDPEPPPQRRPFRDFLRRAG</sequence>
<dbReference type="InterPro" id="IPR001633">
    <property type="entry name" value="EAL_dom"/>
</dbReference>
<proteinExistence type="predicted"/>
<dbReference type="Pfam" id="PF00563">
    <property type="entry name" value="EAL"/>
    <property type="match status" value="1"/>
</dbReference>
<dbReference type="SUPFAM" id="SSF141868">
    <property type="entry name" value="EAL domain-like"/>
    <property type="match status" value="1"/>
</dbReference>
<feature type="region of interest" description="Disordered" evidence="1">
    <location>
        <begin position="457"/>
        <end position="498"/>
    </location>
</feature>
<dbReference type="SMART" id="SM00052">
    <property type="entry name" value="EAL"/>
    <property type="match status" value="1"/>
</dbReference>
<dbReference type="PANTHER" id="PTHR33121:SF79">
    <property type="entry name" value="CYCLIC DI-GMP PHOSPHODIESTERASE PDED-RELATED"/>
    <property type="match status" value="1"/>
</dbReference>
<reference evidence="4" key="1">
    <citation type="submission" date="2019-12" db="EMBL/GenBank/DDBJ databases">
        <authorList>
            <person name="Cremers G."/>
        </authorList>
    </citation>
    <scope>NUCLEOTIDE SEQUENCE</scope>
    <source>
        <strain evidence="4">Mbul1</strain>
    </source>
</reference>
<protein>
    <recommendedName>
        <fullName evidence="3">EAL domain-containing protein</fullName>
    </recommendedName>
</protein>
<feature type="transmembrane region" description="Helical" evidence="2">
    <location>
        <begin position="12"/>
        <end position="28"/>
    </location>
</feature>
<evidence type="ECO:0000256" key="1">
    <source>
        <dbReference type="SAM" id="MobiDB-lite"/>
    </source>
</evidence>
<keyword evidence="2" id="KW-1133">Transmembrane helix</keyword>
<name>A0A679IQJ7_9HYPH</name>
<organism evidence="4">
    <name type="scientific">Methylobacterium bullatum</name>
    <dbReference type="NCBI Taxonomy" id="570505"/>
    <lineage>
        <taxon>Bacteria</taxon>
        <taxon>Pseudomonadati</taxon>
        <taxon>Pseudomonadota</taxon>
        <taxon>Alphaproteobacteria</taxon>
        <taxon>Hyphomicrobiales</taxon>
        <taxon>Methylobacteriaceae</taxon>
        <taxon>Methylobacterium</taxon>
    </lineage>
</organism>
<accession>A0A679IQJ7</accession>
<evidence type="ECO:0000313" key="4">
    <source>
        <dbReference type="EMBL" id="CAA2101012.1"/>
    </source>
</evidence>
<feature type="domain" description="EAL" evidence="3">
    <location>
        <begin position="211"/>
        <end position="463"/>
    </location>
</feature>
<keyword evidence="2" id="KW-0472">Membrane</keyword>
<dbReference type="InterPro" id="IPR050706">
    <property type="entry name" value="Cyclic-di-GMP_PDE-like"/>
</dbReference>